<sequence>MQSDINHELSHGIAACLSLVRHDHTGKHYGSMMVHLKPTVMGTQFSDEVPTFLRRKVNALSALGPVALLPKDQRRSMMKRQFFETSGLLSESDVSVLHDTVLTTDERNQVICATAEFFYRYDHQLKQVAARLRQEGEIRILAPLLVPRGMAKKANFRGGIDARAIQ</sequence>
<dbReference type="Proteomes" id="UP001269144">
    <property type="component" value="Unassembled WGS sequence"/>
</dbReference>
<comment type="caution">
    <text evidence="1">The sequence shown here is derived from an EMBL/GenBank/DDBJ whole genome shotgun (WGS) entry which is preliminary data.</text>
</comment>
<dbReference type="EMBL" id="JAVQLW010000001">
    <property type="protein sequence ID" value="MDS9467963.1"/>
    <property type="molecule type" value="Genomic_DNA"/>
</dbReference>
<reference evidence="2" key="1">
    <citation type="submission" date="2023-07" db="EMBL/GenBank/DDBJ databases">
        <title>Paracoccus sp. MBLB3053 whole genome sequence.</title>
        <authorList>
            <person name="Hwang C.Y."/>
            <person name="Cho E.-S."/>
            <person name="Seo M.-J."/>
        </authorList>
    </citation>
    <scope>NUCLEOTIDE SEQUENCE [LARGE SCALE GENOMIC DNA]</scope>
    <source>
        <strain evidence="2">MBLB3053</strain>
    </source>
</reference>
<proteinExistence type="predicted"/>
<evidence type="ECO:0000313" key="1">
    <source>
        <dbReference type="EMBL" id="MDS9467963.1"/>
    </source>
</evidence>
<protein>
    <submittedName>
        <fullName evidence="1">Uncharacterized protein</fullName>
    </submittedName>
</protein>
<gene>
    <name evidence="1" type="ORF">RGQ15_10340</name>
</gene>
<dbReference type="RefSeq" id="WP_311160139.1">
    <property type="nucleotide sequence ID" value="NZ_JAVQLW010000001.1"/>
</dbReference>
<name>A0ABU2HSF9_9RHOB</name>
<keyword evidence="2" id="KW-1185">Reference proteome</keyword>
<accession>A0ABU2HSF9</accession>
<organism evidence="1 2">
    <name type="scientific">Paracoccus aurantius</name>
    <dbReference type="NCBI Taxonomy" id="3073814"/>
    <lineage>
        <taxon>Bacteria</taxon>
        <taxon>Pseudomonadati</taxon>
        <taxon>Pseudomonadota</taxon>
        <taxon>Alphaproteobacteria</taxon>
        <taxon>Rhodobacterales</taxon>
        <taxon>Paracoccaceae</taxon>
        <taxon>Paracoccus</taxon>
    </lineage>
</organism>
<evidence type="ECO:0000313" key="2">
    <source>
        <dbReference type="Proteomes" id="UP001269144"/>
    </source>
</evidence>